<dbReference type="InterPro" id="IPR036890">
    <property type="entry name" value="HATPase_C_sf"/>
</dbReference>
<dbReference type="RefSeq" id="WP_300448221.1">
    <property type="nucleotide sequence ID" value="NZ_CP145316.1"/>
</dbReference>
<evidence type="ECO:0000313" key="9">
    <source>
        <dbReference type="EMBL" id="XAM17869.1"/>
    </source>
</evidence>
<evidence type="ECO:0000259" key="8">
    <source>
        <dbReference type="PROSITE" id="PS50109"/>
    </source>
</evidence>
<protein>
    <recommendedName>
        <fullName evidence="2">histidine kinase</fullName>
        <ecNumber evidence="2">2.7.13.3</ecNumber>
    </recommendedName>
</protein>
<keyword evidence="9" id="KW-0547">Nucleotide-binding</keyword>
<keyword evidence="9" id="KW-0067">ATP-binding</keyword>
<dbReference type="CDD" id="cd00082">
    <property type="entry name" value="HisKA"/>
    <property type="match status" value="1"/>
</dbReference>
<evidence type="ECO:0000256" key="1">
    <source>
        <dbReference type="ARBA" id="ARBA00000085"/>
    </source>
</evidence>
<keyword evidence="6" id="KW-0902">Two-component regulatory system</keyword>
<keyword evidence="3" id="KW-0597">Phosphoprotein</keyword>
<dbReference type="SUPFAM" id="SSF47384">
    <property type="entry name" value="Homodimeric domain of signal transducing histidine kinase"/>
    <property type="match status" value="1"/>
</dbReference>
<sequence length="565" mass="64474">MKKKIFYAIFFGIFSVQILSILSVVLIFDNLIKSQTFARLSYVLTHLHTDEIHKILTHQSSGFPTAYRITLLSAQGEVLYDNKAQVESMDNHLMRDEVQEVLKGSYTSPRYIFTQRESKTLNEQTLYATTLVEVDSIPIIVRLSERKKMFKAVIFDLLPYLSALCVFGIILSGVLALILSRKIIVPIENINLSHPLKTNPYPELKPFMQRIAKQKKKIKKQLGIIKARQREIEMIIYNMKEGFILLDTKGAVRSFNAIALEYLNITAEDIVFEIPHLQSMNTEITSMLDDTQGEDRHFECVIGERTLYIVALPVRVKNMLQALALLVIDKSAQKQAEDLRKSFSANVTHELKTPLSVILASSEMLKSGLVKQGDEQSFLTKIYIESKRLSTLIDNILRLSFFDENTLELEKSYVDLYEICKRVQKNLMPLAQNKNIHIYLLPPPQSKSEIWGISSLIEDMVYNLVENAIKYSYEDSTITISLSHKEQYITLSVKDEGIGIPLEEQERIFERFYCVDKSRSKKLGGSGLGLSIVKHIVGIHNARIKLVSKVGKGTSMSVEFMPYET</sequence>
<dbReference type="EC" id="2.7.13.3" evidence="2"/>
<dbReference type="SMART" id="SM00388">
    <property type="entry name" value="HisKA"/>
    <property type="match status" value="1"/>
</dbReference>
<name>A0ABZ3F730_9HELI</name>
<dbReference type="PRINTS" id="PR00344">
    <property type="entry name" value="BCTRLSENSOR"/>
</dbReference>
<dbReference type="PROSITE" id="PS50109">
    <property type="entry name" value="HIS_KIN"/>
    <property type="match status" value="1"/>
</dbReference>
<dbReference type="InterPro" id="IPR005467">
    <property type="entry name" value="His_kinase_dom"/>
</dbReference>
<dbReference type="PANTHER" id="PTHR45453:SF1">
    <property type="entry name" value="PHOSPHATE REGULON SENSOR PROTEIN PHOR"/>
    <property type="match status" value="1"/>
</dbReference>
<dbReference type="PANTHER" id="PTHR45453">
    <property type="entry name" value="PHOSPHATE REGULON SENSOR PROTEIN PHOR"/>
    <property type="match status" value="1"/>
</dbReference>
<dbReference type="EMBL" id="CP145316">
    <property type="protein sequence ID" value="XAM17869.1"/>
    <property type="molecule type" value="Genomic_DNA"/>
</dbReference>
<evidence type="ECO:0000313" key="10">
    <source>
        <dbReference type="Proteomes" id="UP001434737"/>
    </source>
</evidence>
<dbReference type="Gene3D" id="3.30.450.20">
    <property type="entry name" value="PAS domain"/>
    <property type="match status" value="1"/>
</dbReference>
<keyword evidence="4" id="KW-0808">Transferase</keyword>
<dbReference type="Pfam" id="PF00512">
    <property type="entry name" value="HisKA"/>
    <property type="match status" value="1"/>
</dbReference>
<evidence type="ECO:0000256" key="6">
    <source>
        <dbReference type="ARBA" id="ARBA00023012"/>
    </source>
</evidence>
<feature type="transmembrane region" description="Helical" evidence="7">
    <location>
        <begin position="6"/>
        <end position="28"/>
    </location>
</feature>
<keyword evidence="5" id="KW-0418">Kinase</keyword>
<comment type="catalytic activity">
    <reaction evidence="1">
        <text>ATP + protein L-histidine = ADP + protein N-phospho-L-histidine.</text>
        <dbReference type="EC" id="2.7.13.3"/>
    </reaction>
</comment>
<keyword evidence="7" id="KW-1133">Transmembrane helix</keyword>
<dbReference type="InterPro" id="IPR003594">
    <property type="entry name" value="HATPase_dom"/>
</dbReference>
<dbReference type="InterPro" id="IPR003661">
    <property type="entry name" value="HisK_dim/P_dom"/>
</dbReference>
<keyword evidence="7" id="KW-0472">Membrane</keyword>
<reference evidence="9 10" key="1">
    <citation type="submission" date="2024-02" db="EMBL/GenBank/DDBJ databases">
        <title>Genome and pathogenicity analysis of Helicobacter mastomyrinus isolated from mice.</title>
        <authorList>
            <person name="Zhu L."/>
        </authorList>
    </citation>
    <scope>NUCLEOTIDE SEQUENCE [LARGE SCALE GENOMIC DNA]</scope>
    <source>
        <strain evidence="9 10">Hm-17</strain>
    </source>
</reference>
<evidence type="ECO:0000256" key="7">
    <source>
        <dbReference type="SAM" id="Phobius"/>
    </source>
</evidence>
<dbReference type="Gene3D" id="3.30.565.10">
    <property type="entry name" value="Histidine kinase-like ATPase, C-terminal domain"/>
    <property type="match status" value="1"/>
</dbReference>
<proteinExistence type="predicted"/>
<dbReference type="InterPro" id="IPR004358">
    <property type="entry name" value="Sig_transdc_His_kin-like_C"/>
</dbReference>
<evidence type="ECO:0000256" key="4">
    <source>
        <dbReference type="ARBA" id="ARBA00022679"/>
    </source>
</evidence>
<evidence type="ECO:0000256" key="5">
    <source>
        <dbReference type="ARBA" id="ARBA00022777"/>
    </source>
</evidence>
<feature type="domain" description="Histidine kinase" evidence="8">
    <location>
        <begin position="346"/>
        <end position="564"/>
    </location>
</feature>
<keyword evidence="7" id="KW-0812">Transmembrane</keyword>
<dbReference type="SUPFAM" id="SSF55874">
    <property type="entry name" value="ATPase domain of HSP90 chaperone/DNA topoisomerase II/histidine kinase"/>
    <property type="match status" value="1"/>
</dbReference>
<dbReference type="Gene3D" id="1.10.287.130">
    <property type="match status" value="1"/>
</dbReference>
<evidence type="ECO:0000256" key="3">
    <source>
        <dbReference type="ARBA" id="ARBA00022553"/>
    </source>
</evidence>
<dbReference type="CDD" id="cd00075">
    <property type="entry name" value="HATPase"/>
    <property type="match status" value="1"/>
</dbReference>
<gene>
    <name evidence="9" type="ORF">V3I05_09285</name>
</gene>
<accession>A0ABZ3F730</accession>
<dbReference type="Proteomes" id="UP001434737">
    <property type="component" value="Chromosome"/>
</dbReference>
<dbReference type="GO" id="GO:0005524">
    <property type="term" value="F:ATP binding"/>
    <property type="evidence" value="ECO:0007669"/>
    <property type="project" value="UniProtKB-KW"/>
</dbReference>
<dbReference type="Pfam" id="PF02518">
    <property type="entry name" value="HATPase_c"/>
    <property type="match status" value="1"/>
</dbReference>
<organism evidence="9 10">
    <name type="scientific">Helicobacter mastomyrinus</name>
    <dbReference type="NCBI Taxonomy" id="287948"/>
    <lineage>
        <taxon>Bacteria</taxon>
        <taxon>Pseudomonadati</taxon>
        <taxon>Campylobacterota</taxon>
        <taxon>Epsilonproteobacteria</taxon>
        <taxon>Campylobacterales</taxon>
        <taxon>Helicobacteraceae</taxon>
        <taxon>Helicobacter</taxon>
    </lineage>
</organism>
<dbReference type="InterPro" id="IPR036097">
    <property type="entry name" value="HisK_dim/P_sf"/>
</dbReference>
<feature type="transmembrane region" description="Helical" evidence="7">
    <location>
        <begin position="157"/>
        <end position="179"/>
    </location>
</feature>
<dbReference type="SMART" id="SM00387">
    <property type="entry name" value="HATPase_c"/>
    <property type="match status" value="1"/>
</dbReference>
<evidence type="ECO:0000256" key="2">
    <source>
        <dbReference type="ARBA" id="ARBA00012438"/>
    </source>
</evidence>
<keyword evidence="10" id="KW-1185">Reference proteome</keyword>
<dbReference type="InterPro" id="IPR050351">
    <property type="entry name" value="BphY/WalK/GraS-like"/>
</dbReference>